<dbReference type="STRING" id="361077.A0A152A3L2"/>
<comment type="caution">
    <text evidence="2">The sequence shown here is derived from an EMBL/GenBank/DDBJ whole genome shotgun (WGS) entry which is preliminary data.</text>
</comment>
<dbReference type="GO" id="GO:0005737">
    <property type="term" value="C:cytoplasm"/>
    <property type="evidence" value="ECO:0007669"/>
    <property type="project" value="TreeGrafter"/>
</dbReference>
<evidence type="ECO:0000313" key="3">
    <source>
        <dbReference type="Proteomes" id="UP000076078"/>
    </source>
</evidence>
<dbReference type="OMA" id="DWPQLTI"/>
<feature type="domain" description="NAD(P)-binding" evidence="1">
    <location>
        <begin position="11"/>
        <end position="127"/>
    </location>
</feature>
<proteinExistence type="predicted"/>
<dbReference type="PANTHER" id="PTHR14097:SF7">
    <property type="entry name" value="OXIDOREDUCTASE HTATIP2"/>
    <property type="match status" value="1"/>
</dbReference>
<dbReference type="AlphaFoldDB" id="A0A152A3L2"/>
<protein>
    <submittedName>
        <fullName evidence="2">Putative transcription coactivator</fullName>
    </submittedName>
</protein>
<dbReference type="InterPro" id="IPR016040">
    <property type="entry name" value="NAD(P)-bd_dom"/>
</dbReference>
<dbReference type="OrthoDB" id="430436at2759"/>
<dbReference type="InParanoid" id="A0A152A3L2"/>
<dbReference type="Proteomes" id="UP000076078">
    <property type="component" value="Unassembled WGS sequence"/>
</dbReference>
<organism evidence="2 3">
    <name type="scientific">Tieghemostelium lacteum</name>
    <name type="common">Slime mold</name>
    <name type="synonym">Dictyostelium lacteum</name>
    <dbReference type="NCBI Taxonomy" id="361077"/>
    <lineage>
        <taxon>Eukaryota</taxon>
        <taxon>Amoebozoa</taxon>
        <taxon>Evosea</taxon>
        <taxon>Eumycetozoa</taxon>
        <taxon>Dictyostelia</taxon>
        <taxon>Dictyosteliales</taxon>
        <taxon>Raperosteliaceae</taxon>
        <taxon>Tieghemostelium</taxon>
    </lineage>
</organism>
<evidence type="ECO:0000313" key="2">
    <source>
        <dbReference type="EMBL" id="KYR00799.1"/>
    </source>
</evidence>
<dbReference type="PANTHER" id="PTHR14097">
    <property type="entry name" value="OXIDOREDUCTASE HTATIP2"/>
    <property type="match status" value="1"/>
</dbReference>
<gene>
    <name evidence="2" type="ORF">DLAC_02852</name>
</gene>
<sequence length="220" mass="24740">MSNNIRAIVIGSTGATGKCLIQELLSSNRFSKVTSIVRKTDDTLKNDKLEQVVVDMENLGAYKELFRNKDAAFCCLGTTRKIAGSTENQKHIELDYSSAFSKLCKEGNVKTMHLVTSQGANKDSWFFYPKLKGEIEEAMRVDNFDSLTIYRPGLLDRLTKDRATFENVLVAVLPSLKVSTLAKSMRIACEKEFNEQDSSFIPPTKPVKIFYNSEIYNLAK</sequence>
<dbReference type="GO" id="GO:0051170">
    <property type="term" value="P:import into nucleus"/>
    <property type="evidence" value="ECO:0007669"/>
    <property type="project" value="TreeGrafter"/>
</dbReference>
<evidence type="ECO:0000259" key="1">
    <source>
        <dbReference type="Pfam" id="PF13460"/>
    </source>
</evidence>
<dbReference type="InterPro" id="IPR036291">
    <property type="entry name" value="NAD(P)-bd_dom_sf"/>
</dbReference>
<name>A0A152A3L2_TIELA</name>
<reference evidence="2 3" key="1">
    <citation type="submission" date="2015-12" db="EMBL/GenBank/DDBJ databases">
        <title>Dictyostelia acquired genes for synthesis and detection of signals that induce cell-type specialization by lateral gene transfer from prokaryotes.</title>
        <authorList>
            <person name="Gloeckner G."/>
            <person name="Schaap P."/>
        </authorList>
    </citation>
    <scope>NUCLEOTIDE SEQUENCE [LARGE SCALE GENOMIC DNA]</scope>
    <source>
        <strain evidence="2 3">TK</strain>
    </source>
</reference>
<dbReference type="FunCoup" id="A0A152A3L2">
    <property type="interactions" value="170"/>
</dbReference>
<dbReference type="SUPFAM" id="SSF51735">
    <property type="entry name" value="NAD(P)-binding Rossmann-fold domains"/>
    <property type="match status" value="1"/>
</dbReference>
<accession>A0A152A3L2</accession>
<dbReference type="EMBL" id="LODT01000013">
    <property type="protein sequence ID" value="KYR00799.1"/>
    <property type="molecule type" value="Genomic_DNA"/>
</dbReference>
<keyword evidence="3" id="KW-1185">Reference proteome</keyword>
<dbReference type="Gene3D" id="3.40.50.720">
    <property type="entry name" value="NAD(P)-binding Rossmann-like Domain"/>
    <property type="match status" value="1"/>
</dbReference>
<dbReference type="Pfam" id="PF13460">
    <property type="entry name" value="NAD_binding_10"/>
    <property type="match status" value="1"/>
</dbReference>